<sequence length="66" mass="7475">MPNEVVPEWMSINDLMTLTGLGRTKCYELLAAGEFEAIRAGRAVRISRVSYEAWTRRNLYLEGPNG</sequence>
<evidence type="ECO:0000313" key="2">
    <source>
        <dbReference type="EMBL" id="CAA9406928.1"/>
    </source>
</evidence>
<name>A0A6J4P689_9ACTN</name>
<proteinExistence type="predicted"/>
<organism evidence="2">
    <name type="scientific">uncultured Rubrobacteraceae bacterium</name>
    <dbReference type="NCBI Taxonomy" id="349277"/>
    <lineage>
        <taxon>Bacteria</taxon>
        <taxon>Bacillati</taxon>
        <taxon>Actinomycetota</taxon>
        <taxon>Rubrobacteria</taxon>
        <taxon>Rubrobacterales</taxon>
        <taxon>Rubrobacteraceae</taxon>
        <taxon>environmental samples</taxon>
    </lineage>
</organism>
<reference evidence="2" key="1">
    <citation type="submission" date="2020-02" db="EMBL/GenBank/DDBJ databases">
        <authorList>
            <person name="Meier V. D."/>
        </authorList>
    </citation>
    <scope>NUCLEOTIDE SEQUENCE</scope>
    <source>
        <strain evidence="2">AVDCRST_MAG03</strain>
    </source>
</reference>
<protein>
    <recommendedName>
        <fullName evidence="1">Helix-turn-helix domain-containing protein</fullName>
    </recommendedName>
</protein>
<dbReference type="EMBL" id="CADCUT010000102">
    <property type="protein sequence ID" value="CAA9406928.1"/>
    <property type="molecule type" value="Genomic_DNA"/>
</dbReference>
<feature type="domain" description="Helix-turn-helix" evidence="1">
    <location>
        <begin position="9"/>
        <end position="58"/>
    </location>
</feature>
<gene>
    <name evidence="2" type="ORF">AVDCRST_MAG03-1586</name>
</gene>
<dbReference type="InterPro" id="IPR041657">
    <property type="entry name" value="HTH_17"/>
</dbReference>
<dbReference type="Pfam" id="PF12728">
    <property type="entry name" value="HTH_17"/>
    <property type="match status" value="1"/>
</dbReference>
<dbReference type="AlphaFoldDB" id="A0A6J4P689"/>
<evidence type="ECO:0000259" key="1">
    <source>
        <dbReference type="Pfam" id="PF12728"/>
    </source>
</evidence>
<accession>A0A6J4P689</accession>